<gene>
    <name evidence="3" type="ORF">N305_00012</name>
</gene>
<evidence type="ECO:0000313" key="4">
    <source>
        <dbReference type="Proteomes" id="UP000053258"/>
    </source>
</evidence>
<evidence type="ECO:0000313" key="3">
    <source>
        <dbReference type="EMBL" id="KFW87709.1"/>
    </source>
</evidence>
<protein>
    <submittedName>
        <fullName evidence="3">Barrier-to-autointegration factor</fullName>
    </submittedName>
</protein>
<dbReference type="STRING" id="328815.ENSMVIP00005010615"/>
<dbReference type="GO" id="GO:0003677">
    <property type="term" value="F:DNA binding"/>
    <property type="evidence" value="ECO:0007669"/>
    <property type="project" value="InterPro"/>
</dbReference>
<organism evidence="3 4">
    <name type="scientific">Manacus vitellinus</name>
    <name type="common">golden-collared manakin</name>
    <dbReference type="NCBI Taxonomy" id="328815"/>
    <lineage>
        <taxon>Eukaryota</taxon>
        <taxon>Metazoa</taxon>
        <taxon>Chordata</taxon>
        <taxon>Craniata</taxon>
        <taxon>Vertebrata</taxon>
        <taxon>Euteleostomi</taxon>
        <taxon>Archelosauria</taxon>
        <taxon>Archosauria</taxon>
        <taxon>Dinosauria</taxon>
        <taxon>Saurischia</taxon>
        <taxon>Theropoda</taxon>
        <taxon>Coelurosauria</taxon>
        <taxon>Aves</taxon>
        <taxon>Neognathae</taxon>
        <taxon>Neoaves</taxon>
        <taxon>Telluraves</taxon>
        <taxon>Australaves</taxon>
        <taxon>Passeriformes</taxon>
        <taxon>Pipridae</taxon>
        <taxon>Manacus</taxon>
    </lineage>
</organism>
<keyword evidence="4" id="KW-1185">Reference proteome</keyword>
<keyword evidence="2" id="KW-0539">Nucleus</keyword>
<dbReference type="InterPro" id="IPR051387">
    <property type="entry name" value="BAF"/>
</dbReference>
<dbReference type="GO" id="GO:0051276">
    <property type="term" value="P:chromosome organization"/>
    <property type="evidence" value="ECO:0007669"/>
    <property type="project" value="TreeGrafter"/>
</dbReference>
<dbReference type="GO" id="GO:0000793">
    <property type="term" value="C:condensed chromosome"/>
    <property type="evidence" value="ECO:0007669"/>
    <property type="project" value="TreeGrafter"/>
</dbReference>
<name>A0A093SZ00_9PASS</name>
<dbReference type="GO" id="GO:0005634">
    <property type="term" value="C:nucleus"/>
    <property type="evidence" value="ECO:0007669"/>
    <property type="project" value="UniProtKB-SubCell"/>
</dbReference>
<dbReference type="SUPFAM" id="SSF47798">
    <property type="entry name" value="Barrier-to-autointegration factor, BAF"/>
    <property type="match status" value="1"/>
</dbReference>
<reference evidence="3 4" key="1">
    <citation type="submission" date="2014-06" db="EMBL/GenBank/DDBJ databases">
        <title>Genome evolution of avian class.</title>
        <authorList>
            <person name="Zhang G."/>
            <person name="Li C."/>
        </authorList>
    </citation>
    <scope>NUCLEOTIDE SEQUENCE [LARGE SCALE GENOMIC DNA]</scope>
    <source>
        <strain evidence="3">BGI_N305</strain>
    </source>
</reference>
<dbReference type="Gene3D" id="1.10.150.40">
    <property type="entry name" value="Barrier-to-autointegration factor, BAF"/>
    <property type="match status" value="1"/>
</dbReference>
<dbReference type="InterPro" id="IPR004122">
    <property type="entry name" value="BAF_prot"/>
</dbReference>
<evidence type="ECO:0000256" key="2">
    <source>
        <dbReference type="ARBA" id="ARBA00023242"/>
    </source>
</evidence>
<feature type="non-terminal residue" evidence="3">
    <location>
        <position position="1"/>
    </location>
</feature>
<dbReference type="AlphaFoldDB" id="A0A093SZ00"/>
<dbReference type="OrthoDB" id="9997163at2759"/>
<proteinExistence type="predicted"/>
<dbReference type="Pfam" id="PF02961">
    <property type="entry name" value="SAM_BAF"/>
    <property type="match status" value="1"/>
</dbReference>
<evidence type="ECO:0000256" key="1">
    <source>
        <dbReference type="ARBA" id="ARBA00004123"/>
    </source>
</evidence>
<dbReference type="InterPro" id="IPR036617">
    <property type="entry name" value="BAF_sf"/>
</dbReference>
<dbReference type="PANTHER" id="PTHR47507">
    <property type="entry name" value="BARRIER TO AUTOINTEGRATION FACTOR 2"/>
    <property type="match status" value="1"/>
</dbReference>
<comment type="subcellular location">
    <subcellularLocation>
        <location evidence="1">Nucleus</location>
    </subcellularLocation>
</comment>
<feature type="non-terminal residue" evidence="3">
    <location>
        <position position="42"/>
    </location>
</feature>
<dbReference type="EMBL" id="KL687764">
    <property type="protein sequence ID" value="KFW87709.1"/>
    <property type="molecule type" value="Genomic_DNA"/>
</dbReference>
<dbReference type="PANTHER" id="PTHR47507:SF6">
    <property type="entry name" value="BARRIER-TO-AUTOINTEGRATION FACTOR"/>
    <property type="match status" value="1"/>
</dbReference>
<dbReference type="Proteomes" id="UP000053258">
    <property type="component" value="Unassembled WGS sequence"/>
</dbReference>
<sequence>QVYMLLGQFLLLRKDEELFKKWMKETCGAKAKQSQDCCSCLR</sequence>
<accession>A0A093SZ00</accession>